<dbReference type="OrthoDB" id="409260at2759"/>
<gene>
    <name evidence="2" type="ORF">SNEC2469_LOCUS27267</name>
</gene>
<feature type="region of interest" description="Disordered" evidence="1">
    <location>
        <begin position="74"/>
        <end position="95"/>
    </location>
</feature>
<feature type="compositionally biased region" description="Basic and acidic residues" evidence="1">
    <location>
        <begin position="79"/>
        <end position="95"/>
    </location>
</feature>
<sequence>MESFELLKSVGLQDMPLAFFHQVQGVLWPELEEPHDILSPDELAIVVQNYRDGGSVRELAKQFWGAQEKIRLEAQPLTPEKEKAPKKDVGSEQSI</sequence>
<evidence type="ECO:0000313" key="3">
    <source>
        <dbReference type="Proteomes" id="UP000601435"/>
    </source>
</evidence>
<dbReference type="Proteomes" id="UP000601435">
    <property type="component" value="Unassembled WGS sequence"/>
</dbReference>
<name>A0A813ACI3_9DINO</name>
<protein>
    <submittedName>
        <fullName evidence="2">Uncharacterized protein</fullName>
    </submittedName>
</protein>
<comment type="caution">
    <text evidence="2">The sequence shown here is derived from an EMBL/GenBank/DDBJ whole genome shotgun (WGS) entry which is preliminary data.</text>
</comment>
<keyword evidence="3" id="KW-1185">Reference proteome</keyword>
<accession>A0A813ACI3</accession>
<evidence type="ECO:0000313" key="2">
    <source>
        <dbReference type="EMBL" id="CAE7860972.1"/>
    </source>
</evidence>
<dbReference type="EMBL" id="CAJNJA010057099">
    <property type="protein sequence ID" value="CAE7860972.1"/>
    <property type="molecule type" value="Genomic_DNA"/>
</dbReference>
<reference evidence="2" key="1">
    <citation type="submission" date="2021-02" db="EMBL/GenBank/DDBJ databases">
        <authorList>
            <person name="Dougan E. K."/>
            <person name="Rhodes N."/>
            <person name="Thang M."/>
            <person name="Chan C."/>
        </authorList>
    </citation>
    <scope>NUCLEOTIDE SEQUENCE</scope>
</reference>
<proteinExistence type="predicted"/>
<dbReference type="AlphaFoldDB" id="A0A813ACI3"/>
<evidence type="ECO:0000256" key="1">
    <source>
        <dbReference type="SAM" id="MobiDB-lite"/>
    </source>
</evidence>
<organism evidence="2 3">
    <name type="scientific">Symbiodinium necroappetens</name>
    <dbReference type="NCBI Taxonomy" id="1628268"/>
    <lineage>
        <taxon>Eukaryota</taxon>
        <taxon>Sar</taxon>
        <taxon>Alveolata</taxon>
        <taxon>Dinophyceae</taxon>
        <taxon>Suessiales</taxon>
        <taxon>Symbiodiniaceae</taxon>
        <taxon>Symbiodinium</taxon>
    </lineage>
</organism>